<dbReference type="PANTHER" id="PTHR35579">
    <property type="entry name" value="CRISPR SYSTEM CMS ENDORIBONUCLEASE CSM3"/>
    <property type="match status" value="1"/>
</dbReference>
<dbReference type="GeneID" id="61750628"/>
<name>A0AAD0SM77_9BACT</name>
<reference evidence="3 5" key="2">
    <citation type="submission" date="2018-08" db="EMBL/GenBank/DDBJ databases">
        <title>Complete genome of the Arcobacter skirrowii type strain LMG 6621.</title>
        <authorList>
            <person name="Miller W.G."/>
            <person name="Yee E."/>
            <person name="Bono J.L."/>
        </authorList>
    </citation>
    <scope>NUCLEOTIDE SEQUENCE [LARGE SCALE GENOMIC DNA]</scope>
    <source>
        <strain evidence="3 5">CCUG 10374</strain>
    </source>
</reference>
<feature type="domain" description="CRISPR type III-associated protein" evidence="2">
    <location>
        <begin position="4"/>
        <end position="165"/>
    </location>
</feature>
<protein>
    <submittedName>
        <fullName evidence="4">CRISPR-associated protein</fullName>
    </submittedName>
    <submittedName>
        <fullName evidence="3">CRISPR/Cas system-associated RAMP protein</fullName>
    </submittedName>
</protein>
<keyword evidence="6" id="KW-1185">Reference proteome</keyword>
<dbReference type="InterPro" id="IPR005537">
    <property type="entry name" value="RAMP_III_fam"/>
</dbReference>
<dbReference type="EMBL" id="NXIC01000005">
    <property type="protein sequence ID" value="RXI25420.1"/>
    <property type="molecule type" value="Genomic_DNA"/>
</dbReference>
<sequence length="171" mass="18958">MRYKITFLDYWHLSSGLSSGAKADSTVLKDKDGLPYFSGKTIKGLTREMAELTMDEKFINICFGNEGNSAGACYFSDVILDDSTRKIIVDKSLQSNLYTELASTKIDENGIAKTGSLREIEVVIPITLYGTIENIPKEYQTSMINALKSIKRAGLNRNRGLGRCKIEIVGE</sequence>
<evidence type="ECO:0000256" key="1">
    <source>
        <dbReference type="ARBA" id="ARBA00023118"/>
    </source>
</evidence>
<dbReference type="EMBL" id="CP032099">
    <property type="protein sequence ID" value="AXX84693.1"/>
    <property type="molecule type" value="Genomic_DNA"/>
</dbReference>
<gene>
    <name evidence="3" type="ORF">ASKIR_0875</name>
    <name evidence="4" type="ORF">CP959_08320</name>
</gene>
<dbReference type="PANTHER" id="PTHR35579:SF3">
    <property type="entry name" value="CRISPR SYSTEM CMS ENDORIBONUCLEASE CSM3"/>
    <property type="match status" value="1"/>
</dbReference>
<proteinExistence type="predicted"/>
<organism evidence="3 5">
    <name type="scientific">Aliarcobacter skirrowii CCUG 10374</name>
    <dbReference type="NCBI Taxonomy" id="1032239"/>
    <lineage>
        <taxon>Bacteria</taxon>
        <taxon>Pseudomonadati</taxon>
        <taxon>Campylobacterota</taxon>
        <taxon>Epsilonproteobacteria</taxon>
        <taxon>Campylobacterales</taxon>
        <taxon>Arcobacteraceae</taxon>
        <taxon>Aliarcobacter</taxon>
    </lineage>
</organism>
<evidence type="ECO:0000259" key="2">
    <source>
        <dbReference type="Pfam" id="PF03787"/>
    </source>
</evidence>
<dbReference type="GO" id="GO:0051607">
    <property type="term" value="P:defense response to virus"/>
    <property type="evidence" value="ECO:0007669"/>
    <property type="project" value="UniProtKB-KW"/>
</dbReference>
<dbReference type="InterPro" id="IPR052216">
    <property type="entry name" value="CRISPR_Csm3_endoribonuclease"/>
</dbReference>
<dbReference type="Proteomes" id="UP000290580">
    <property type="component" value="Unassembled WGS sequence"/>
</dbReference>
<keyword evidence="1" id="KW-0051">Antiviral defense</keyword>
<dbReference type="Pfam" id="PF03787">
    <property type="entry name" value="RAMPs"/>
    <property type="match status" value="1"/>
</dbReference>
<evidence type="ECO:0000313" key="6">
    <source>
        <dbReference type="Proteomes" id="UP000290580"/>
    </source>
</evidence>
<dbReference type="AlphaFoldDB" id="A0AAD0SM77"/>
<dbReference type="Proteomes" id="UP000262029">
    <property type="component" value="Chromosome"/>
</dbReference>
<evidence type="ECO:0000313" key="4">
    <source>
        <dbReference type="EMBL" id="RXI25420.1"/>
    </source>
</evidence>
<dbReference type="RefSeq" id="WP_109065676.1">
    <property type="nucleotide sequence ID" value="NZ_CP032099.1"/>
</dbReference>
<evidence type="ECO:0000313" key="3">
    <source>
        <dbReference type="EMBL" id="AXX84693.1"/>
    </source>
</evidence>
<reference evidence="4 6" key="1">
    <citation type="submission" date="2017-09" db="EMBL/GenBank/DDBJ databases">
        <title>Genomics of the genus Arcobacter.</title>
        <authorList>
            <person name="Perez-Cataluna A."/>
            <person name="Figueras M.J."/>
            <person name="Salas-Masso N."/>
        </authorList>
    </citation>
    <scope>NUCLEOTIDE SEQUENCE [LARGE SCALE GENOMIC DNA]</scope>
    <source>
        <strain evidence="4 6">LMG 6621</strain>
    </source>
</reference>
<accession>A0AAD0SM77</accession>
<dbReference type="CDD" id="cd09726">
    <property type="entry name" value="RAMP_I_III"/>
    <property type="match status" value="1"/>
</dbReference>
<evidence type="ECO:0000313" key="5">
    <source>
        <dbReference type="Proteomes" id="UP000262029"/>
    </source>
</evidence>